<evidence type="ECO:0000259" key="9">
    <source>
        <dbReference type="Pfam" id="PF02771"/>
    </source>
</evidence>
<evidence type="ECO:0000259" key="8">
    <source>
        <dbReference type="Pfam" id="PF02770"/>
    </source>
</evidence>
<name>A0A0B1ZJC5_9SPHN</name>
<dbReference type="InterPro" id="IPR013786">
    <property type="entry name" value="AcylCoA_DH/ox_N"/>
</dbReference>
<keyword evidence="11" id="KW-1185">Reference proteome</keyword>
<dbReference type="Pfam" id="PF00441">
    <property type="entry name" value="Acyl-CoA_dh_1"/>
    <property type="match status" value="1"/>
</dbReference>
<dbReference type="InterPro" id="IPR036250">
    <property type="entry name" value="AcylCo_DH-like_C"/>
</dbReference>
<evidence type="ECO:0000313" key="11">
    <source>
        <dbReference type="Proteomes" id="UP000031057"/>
    </source>
</evidence>
<proteinExistence type="inferred from homology"/>
<dbReference type="Gene3D" id="2.40.110.10">
    <property type="entry name" value="Butyryl-CoA Dehydrogenase, subunit A, domain 2"/>
    <property type="match status" value="1"/>
</dbReference>
<comment type="caution">
    <text evidence="10">The sequence shown here is derived from an EMBL/GenBank/DDBJ whole genome shotgun (WGS) entry which is preliminary data.</text>
</comment>
<evidence type="ECO:0000256" key="2">
    <source>
        <dbReference type="ARBA" id="ARBA00009347"/>
    </source>
</evidence>
<dbReference type="InterPro" id="IPR006091">
    <property type="entry name" value="Acyl-CoA_Oxase/DH_mid-dom"/>
</dbReference>
<evidence type="ECO:0000259" key="7">
    <source>
        <dbReference type="Pfam" id="PF00441"/>
    </source>
</evidence>
<keyword evidence="3 6" id="KW-0285">Flavoprotein</keyword>
<dbReference type="InterPro" id="IPR037069">
    <property type="entry name" value="AcylCoA_DH/ox_N_sf"/>
</dbReference>
<feature type="domain" description="Acyl-CoA dehydrogenase/oxidase N-terminal" evidence="9">
    <location>
        <begin position="11"/>
        <end position="125"/>
    </location>
</feature>
<dbReference type="EMBL" id="JTDI01000003">
    <property type="protein sequence ID" value="KHK91195.1"/>
    <property type="molecule type" value="Genomic_DNA"/>
</dbReference>
<dbReference type="InterPro" id="IPR052161">
    <property type="entry name" value="Mycobact_Acyl-CoA_DH"/>
</dbReference>
<sequence>MHGEGMTENADLEALRGEVRSFLEAEKPHGWRDASRTQEDFVKTQRDWFAKLVKAGYAIPHWPKEYPGGGRSLAEQKVIYEELAKADCPRLLLSFVSTYHAFATLHECASEEQKAKYMPRILEGETWCQGFSEPGAGSDLAALKCKAVREVRDGKEVYVVNGQKVWSTMAQFADMCLLLVRTSSEGAKQAGITYLLMDMKTPGVSVSPIHQIQGDEEFSEIFLDNVEIPVEQRVGEEGKGWAVAQATLASERGLTLMELGYRMRGALGRVAELIRTHGHEEDRGVLRDFGTLVTEVDAVCAIADRFLDNRIKGVERIGDASIVKNAYSRALRAYSKLGLRLGGMAEQYVAPITFGDLNTGNWMADFMNSYAWTIAGGSEEVQRNIIAERMLEMPREPKSWVV</sequence>
<dbReference type="SUPFAM" id="SSF56645">
    <property type="entry name" value="Acyl-CoA dehydrogenase NM domain-like"/>
    <property type="match status" value="1"/>
</dbReference>
<dbReference type="GO" id="GO:0016627">
    <property type="term" value="F:oxidoreductase activity, acting on the CH-CH group of donors"/>
    <property type="evidence" value="ECO:0007669"/>
    <property type="project" value="InterPro"/>
</dbReference>
<feature type="domain" description="Acyl-CoA oxidase/dehydrogenase middle" evidence="8">
    <location>
        <begin position="128"/>
        <end position="226"/>
    </location>
</feature>
<accession>A0A0B1ZJC5</accession>
<comment type="similarity">
    <text evidence="2 6">Belongs to the acyl-CoA dehydrogenase family.</text>
</comment>
<reference evidence="10 11" key="1">
    <citation type="submission" date="2014-10" db="EMBL/GenBank/DDBJ databases">
        <title>Genome sequence of Novosphingobium malaysiense MUSC 273(T).</title>
        <authorList>
            <person name="Lee L.-H."/>
        </authorList>
    </citation>
    <scope>NUCLEOTIDE SEQUENCE [LARGE SCALE GENOMIC DNA]</scope>
    <source>
        <strain evidence="10 11">MUSC 273</strain>
    </source>
</reference>
<dbReference type="FunFam" id="2.40.110.10:FF:000011">
    <property type="entry name" value="Acyl-CoA dehydrogenase FadE34"/>
    <property type="match status" value="1"/>
</dbReference>
<dbReference type="GO" id="GO:0050660">
    <property type="term" value="F:flavin adenine dinucleotide binding"/>
    <property type="evidence" value="ECO:0007669"/>
    <property type="project" value="InterPro"/>
</dbReference>
<dbReference type="OrthoDB" id="9780544at2"/>
<dbReference type="PANTHER" id="PTHR43292:SF3">
    <property type="entry name" value="ACYL-COA DEHYDROGENASE FADE29"/>
    <property type="match status" value="1"/>
</dbReference>
<protein>
    <submittedName>
        <fullName evidence="10">Acyl-CoA dehydrogenase</fullName>
    </submittedName>
</protein>
<dbReference type="Gene3D" id="1.10.540.10">
    <property type="entry name" value="Acyl-CoA dehydrogenase/oxidase, N-terminal domain"/>
    <property type="match status" value="1"/>
</dbReference>
<dbReference type="InterPro" id="IPR009075">
    <property type="entry name" value="AcylCo_DH/oxidase_C"/>
</dbReference>
<dbReference type="GO" id="GO:0005886">
    <property type="term" value="C:plasma membrane"/>
    <property type="evidence" value="ECO:0007669"/>
    <property type="project" value="TreeGrafter"/>
</dbReference>
<dbReference type="Gene3D" id="1.20.140.10">
    <property type="entry name" value="Butyryl-CoA Dehydrogenase, subunit A, domain 3"/>
    <property type="match status" value="1"/>
</dbReference>
<dbReference type="Pfam" id="PF02771">
    <property type="entry name" value="Acyl-CoA_dh_N"/>
    <property type="match status" value="1"/>
</dbReference>
<evidence type="ECO:0000313" key="10">
    <source>
        <dbReference type="EMBL" id="KHK91195.1"/>
    </source>
</evidence>
<dbReference type="Pfam" id="PF02770">
    <property type="entry name" value="Acyl-CoA_dh_M"/>
    <property type="match status" value="1"/>
</dbReference>
<organism evidence="10 11">
    <name type="scientific">Novosphingobium malaysiense</name>
    <dbReference type="NCBI Taxonomy" id="1348853"/>
    <lineage>
        <taxon>Bacteria</taxon>
        <taxon>Pseudomonadati</taxon>
        <taxon>Pseudomonadota</taxon>
        <taxon>Alphaproteobacteria</taxon>
        <taxon>Sphingomonadales</taxon>
        <taxon>Sphingomonadaceae</taxon>
        <taxon>Novosphingobium</taxon>
    </lineage>
</organism>
<dbReference type="InterPro" id="IPR046373">
    <property type="entry name" value="Acyl-CoA_Oxase/DH_mid-dom_sf"/>
</dbReference>
<evidence type="ECO:0000256" key="6">
    <source>
        <dbReference type="RuleBase" id="RU362125"/>
    </source>
</evidence>
<comment type="cofactor">
    <cofactor evidence="1 6">
        <name>FAD</name>
        <dbReference type="ChEBI" id="CHEBI:57692"/>
    </cofactor>
</comment>
<dbReference type="Proteomes" id="UP000031057">
    <property type="component" value="Unassembled WGS sequence"/>
</dbReference>
<evidence type="ECO:0000256" key="5">
    <source>
        <dbReference type="ARBA" id="ARBA00023002"/>
    </source>
</evidence>
<dbReference type="PANTHER" id="PTHR43292">
    <property type="entry name" value="ACYL-COA DEHYDROGENASE"/>
    <property type="match status" value="1"/>
</dbReference>
<keyword evidence="4 6" id="KW-0274">FAD</keyword>
<evidence type="ECO:0000256" key="3">
    <source>
        <dbReference type="ARBA" id="ARBA00022630"/>
    </source>
</evidence>
<dbReference type="STRING" id="1348853.LK12_09825"/>
<feature type="domain" description="Acyl-CoA dehydrogenase/oxidase C-terminal" evidence="7">
    <location>
        <begin position="238"/>
        <end position="391"/>
    </location>
</feature>
<gene>
    <name evidence="10" type="ORF">LK12_09825</name>
</gene>
<keyword evidence="5 6" id="KW-0560">Oxidoreductase</keyword>
<dbReference type="SUPFAM" id="SSF47203">
    <property type="entry name" value="Acyl-CoA dehydrogenase C-terminal domain-like"/>
    <property type="match status" value="1"/>
</dbReference>
<dbReference type="AlphaFoldDB" id="A0A0B1ZJC5"/>
<evidence type="ECO:0000256" key="1">
    <source>
        <dbReference type="ARBA" id="ARBA00001974"/>
    </source>
</evidence>
<evidence type="ECO:0000256" key="4">
    <source>
        <dbReference type="ARBA" id="ARBA00022827"/>
    </source>
</evidence>
<dbReference type="InterPro" id="IPR009100">
    <property type="entry name" value="AcylCoA_DH/oxidase_NM_dom_sf"/>
</dbReference>